<dbReference type="InterPro" id="IPR002716">
    <property type="entry name" value="PIN_dom"/>
</dbReference>
<keyword evidence="2" id="KW-0479">Metal-binding</keyword>
<dbReference type="EMBL" id="BAAABM010000002">
    <property type="protein sequence ID" value="GAA0314866.1"/>
    <property type="molecule type" value="Genomic_DNA"/>
</dbReference>
<evidence type="ECO:0000256" key="3">
    <source>
        <dbReference type="ARBA" id="ARBA00022801"/>
    </source>
</evidence>
<comment type="caution">
    <text evidence="6">The sequence shown here is derived from an EMBL/GenBank/DDBJ whole genome shotgun (WGS) entry which is preliminary data.</text>
</comment>
<gene>
    <name evidence="6" type="ORF">GCM10010151_01170</name>
</gene>
<reference evidence="6 7" key="1">
    <citation type="journal article" date="2019" name="Int. J. Syst. Evol. Microbiol.">
        <title>The Global Catalogue of Microorganisms (GCM) 10K type strain sequencing project: providing services to taxonomists for standard genome sequencing and annotation.</title>
        <authorList>
            <consortium name="The Broad Institute Genomics Platform"/>
            <consortium name="The Broad Institute Genome Sequencing Center for Infectious Disease"/>
            <person name="Wu L."/>
            <person name="Ma J."/>
        </authorList>
    </citation>
    <scope>NUCLEOTIDE SEQUENCE [LARGE SCALE GENOMIC DNA]</scope>
    <source>
        <strain evidence="6 7">JCM 3146</strain>
    </source>
</reference>
<keyword evidence="3" id="KW-0378">Hydrolase</keyword>
<evidence type="ECO:0000259" key="5">
    <source>
        <dbReference type="Pfam" id="PF01850"/>
    </source>
</evidence>
<proteinExistence type="predicted"/>
<dbReference type="InterPro" id="IPR029060">
    <property type="entry name" value="PIN-like_dom_sf"/>
</dbReference>
<dbReference type="Pfam" id="PF01850">
    <property type="entry name" value="PIN"/>
    <property type="match status" value="1"/>
</dbReference>
<name>A0ABN0VQQ7_9ACTN</name>
<evidence type="ECO:0000313" key="6">
    <source>
        <dbReference type="EMBL" id="GAA0314866.1"/>
    </source>
</evidence>
<accession>A0ABN0VQQ7</accession>
<evidence type="ECO:0000256" key="1">
    <source>
        <dbReference type="ARBA" id="ARBA00022722"/>
    </source>
</evidence>
<keyword evidence="1" id="KW-0540">Nuclease</keyword>
<dbReference type="Proteomes" id="UP001501822">
    <property type="component" value="Unassembled WGS sequence"/>
</dbReference>
<protein>
    <recommendedName>
        <fullName evidence="5">PIN domain-containing protein</fullName>
    </recommendedName>
</protein>
<keyword evidence="7" id="KW-1185">Reference proteome</keyword>
<feature type="domain" description="PIN" evidence="5">
    <location>
        <begin position="8"/>
        <end position="111"/>
    </location>
</feature>
<evidence type="ECO:0000256" key="2">
    <source>
        <dbReference type="ARBA" id="ARBA00022723"/>
    </source>
</evidence>
<evidence type="ECO:0000313" key="7">
    <source>
        <dbReference type="Proteomes" id="UP001501822"/>
    </source>
</evidence>
<organism evidence="6 7">
    <name type="scientific">Actinoallomurus spadix</name>
    <dbReference type="NCBI Taxonomy" id="79912"/>
    <lineage>
        <taxon>Bacteria</taxon>
        <taxon>Bacillati</taxon>
        <taxon>Actinomycetota</taxon>
        <taxon>Actinomycetes</taxon>
        <taxon>Streptosporangiales</taxon>
        <taxon>Thermomonosporaceae</taxon>
        <taxon>Actinoallomurus</taxon>
    </lineage>
</organism>
<evidence type="ECO:0000256" key="4">
    <source>
        <dbReference type="ARBA" id="ARBA00022842"/>
    </source>
</evidence>
<dbReference type="RefSeq" id="WP_252809610.1">
    <property type="nucleotide sequence ID" value="NZ_BAAABM010000002.1"/>
</dbReference>
<sequence>MIAATHAVLDAGVLISAEARSKAAWSLEKRGRGGRVLIVSTPVLAQVWRSGPRQAVLARFLKGCVIQSPSERVAKRAGELLGRTGTSDAVDALVVATALEQEAAMILTSDPVDIEALVAASEAAFPPLIQKI</sequence>
<dbReference type="Gene3D" id="3.40.50.1010">
    <property type="entry name" value="5'-nuclease"/>
    <property type="match status" value="1"/>
</dbReference>
<dbReference type="SUPFAM" id="SSF88723">
    <property type="entry name" value="PIN domain-like"/>
    <property type="match status" value="1"/>
</dbReference>
<keyword evidence="4" id="KW-0460">Magnesium</keyword>